<evidence type="ECO:0000313" key="2">
    <source>
        <dbReference type="EMBL" id="MEB3020639.1"/>
    </source>
</evidence>
<proteinExistence type="predicted"/>
<keyword evidence="3" id="KW-1185">Reference proteome</keyword>
<evidence type="ECO:0000313" key="3">
    <source>
        <dbReference type="Proteomes" id="UP001299596"/>
    </source>
</evidence>
<name>A0ABU5XF91_9MYCO</name>
<organism evidence="2 3">
    <name type="scientific">[Mycobacterium] crassicus</name>
    <dbReference type="NCBI Taxonomy" id="2872309"/>
    <lineage>
        <taxon>Bacteria</taxon>
        <taxon>Bacillati</taxon>
        <taxon>Actinomycetota</taxon>
        <taxon>Actinomycetes</taxon>
        <taxon>Mycobacteriales</taxon>
        <taxon>Mycobacteriaceae</taxon>
        <taxon>Mycolicibacter</taxon>
    </lineage>
</organism>
<gene>
    <name evidence="2" type="ORF">K6T79_06230</name>
</gene>
<feature type="compositionally biased region" description="Gly residues" evidence="1">
    <location>
        <begin position="165"/>
        <end position="182"/>
    </location>
</feature>
<sequence length="332" mass="36021">MPSEMGAFAEAARARETQLSARLAASAAADRELEAVLHGAVQFNRNSRQRLDAIEAEIKQAASTWPGLDTPAGARQFQSFLIDKTRDIEKVVADGVTDSRDRAARVQALTGRYPIGKDLPADLPDDDGMQRIGGGEYTLPDGPAPPGRFGFPNDPNIPPPPDSLPGGGRWRIGGEGYLGGPDGGPPTDSPTKGEPWKSQPGELPIQQGRGSGWETIGTVPPNGWGEDPVVVGKESYGFRWVGESFNPDAAGHVQWVKQGDSWYRAEWLDYRFEQEHRRMIGDPGVAVQPNSGANVWKPVSIQDVYKIHNSNPRITINLPDLCGQEFTIPPRS</sequence>
<accession>A0ABU5XF91</accession>
<dbReference type="RefSeq" id="WP_225406930.1">
    <property type="nucleotide sequence ID" value="NZ_JAYJJR010000003.1"/>
</dbReference>
<feature type="region of interest" description="Disordered" evidence="1">
    <location>
        <begin position="134"/>
        <end position="209"/>
    </location>
</feature>
<dbReference type="EMBL" id="JAYJJR010000003">
    <property type="protein sequence ID" value="MEB3020639.1"/>
    <property type="molecule type" value="Genomic_DNA"/>
</dbReference>
<protein>
    <submittedName>
        <fullName evidence="2">DUF4226 domain-containing protein</fullName>
    </submittedName>
</protein>
<comment type="caution">
    <text evidence="2">The sequence shown here is derived from an EMBL/GenBank/DDBJ whole genome shotgun (WGS) entry which is preliminary data.</text>
</comment>
<dbReference type="Proteomes" id="UP001299596">
    <property type="component" value="Unassembled WGS sequence"/>
</dbReference>
<dbReference type="Pfam" id="PF10774">
    <property type="entry name" value="DUF4226"/>
    <property type="match status" value="1"/>
</dbReference>
<reference evidence="2 3" key="1">
    <citation type="submission" date="2023-12" db="EMBL/GenBank/DDBJ databases">
        <title>Description of new species of Mycobacterium terrae complex isolated from sewage at the Sao Paulo Zoological Park Foundation in Brazil.</title>
        <authorList>
            <person name="Romagnoli C.L."/>
            <person name="Conceicao E.C."/>
            <person name="Machado E."/>
            <person name="Barreto L.B.P.F."/>
            <person name="Sharma A."/>
            <person name="Silva N.M."/>
            <person name="Marques L.E."/>
            <person name="Juliana M.A."/>
            <person name="Lourenco M.C.S."/>
            <person name="Digiampietri L.A."/>
            <person name="Suffys P.N."/>
            <person name="Viana-Niero C."/>
        </authorList>
    </citation>
    <scope>NUCLEOTIDE SEQUENCE [LARGE SCALE GENOMIC DNA]</scope>
    <source>
        <strain evidence="2 3">MYC098</strain>
    </source>
</reference>
<dbReference type="InterPro" id="IPR019710">
    <property type="entry name" value="DUF4226"/>
</dbReference>
<evidence type="ECO:0000256" key="1">
    <source>
        <dbReference type="SAM" id="MobiDB-lite"/>
    </source>
</evidence>